<evidence type="ECO:0000313" key="1">
    <source>
        <dbReference type="EMBL" id="KKM86185.1"/>
    </source>
</evidence>
<gene>
    <name evidence="1" type="ORF">LCGC14_1281480</name>
</gene>
<name>A0A0F9NBL9_9ZZZZ</name>
<protein>
    <submittedName>
        <fullName evidence="1">Uncharacterized protein</fullName>
    </submittedName>
</protein>
<comment type="caution">
    <text evidence="1">The sequence shown here is derived from an EMBL/GenBank/DDBJ whole genome shotgun (WGS) entry which is preliminary data.</text>
</comment>
<accession>A0A0F9NBL9</accession>
<sequence length="108" mass="11713">MNLIIPGLILWAAGSAIGIGLAHLFNWTATSLPVVGGFFPMAVDTRNERMSINLLMPWRTQAPEPDATPDQAYRQMHAWSYPGILAGAAVPSTQRTPMTVLNSLPWGP</sequence>
<organism evidence="1">
    <name type="scientific">marine sediment metagenome</name>
    <dbReference type="NCBI Taxonomy" id="412755"/>
    <lineage>
        <taxon>unclassified sequences</taxon>
        <taxon>metagenomes</taxon>
        <taxon>ecological metagenomes</taxon>
    </lineage>
</organism>
<dbReference type="AlphaFoldDB" id="A0A0F9NBL9"/>
<proteinExistence type="predicted"/>
<reference evidence="1" key="1">
    <citation type="journal article" date="2015" name="Nature">
        <title>Complex archaea that bridge the gap between prokaryotes and eukaryotes.</title>
        <authorList>
            <person name="Spang A."/>
            <person name="Saw J.H."/>
            <person name="Jorgensen S.L."/>
            <person name="Zaremba-Niedzwiedzka K."/>
            <person name="Martijn J."/>
            <person name="Lind A.E."/>
            <person name="van Eijk R."/>
            <person name="Schleper C."/>
            <person name="Guy L."/>
            <person name="Ettema T.J."/>
        </authorList>
    </citation>
    <scope>NUCLEOTIDE SEQUENCE</scope>
</reference>
<feature type="non-terminal residue" evidence="1">
    <location>
        <position position="108"/>
    </location>
</feature>
<dbReference type="EMBL" id="LAZR01007293">
    <property type="protein sequence ID" value="KKM86185.1"/>
    <property type="molecule type" value="Genomic_DNA"/>
</dbReference>